<sequence>MKVRAAKAKGRREIPHPPPAKLQPTGPAWASSPQLRHRAVAALLAVIDGGEFSYVAPLEATEYVIKAIEEWNVAFVGFNDPVSFGI</sequence>
<feature type="compositionally biased region" description="Basic residues" evidence="1">
    <location>
        <begin position="1"/>
        <end position="10"/>
    </location>
</feature>
<protein>
    <submittedName>
        <fullName evidence="2">Uncharacterized protein</fullName>
    </submittedName>
</protein>
<evidence type="ECO:0000256" key="1">
    <source>
        <dbReference type="SAM" id="MobiDB-lite"/>
    </source>
</evidence>
<organism evidence="2 3">
    <name type="scientific">Oedothorax gibbosus</name>
    <dbReference type="NCBI Taxonomy" id="931172"/>
    <lineage>
        <taxon>Eukaryota</taxon>
        <taxon>Metazoa</taxon>
        <taxon>Ecdysozoa</taxon>
        <taxon>Arthropoda</taxon>
        <taxon>Chelicerata</taxon>
        <taxon>Arachnida</taxon>
        <taxon>Araneae</taxon>
        <taxon>Araneomorphae</taxon>
        <taxon>Entelegynae</taxon>
        <taxon>Araneoidea</taxon>
        <taxon>Linyphiidae</taxon>
        <taxon>Erigoninae</taxon>
        <taxon>Oedothorax</taxon>
    </lineage>
</organism>
<feature type="region of interest" description="Disordered" evidence="1">
    <location>
        <begin position="1"/>
        <end position="30"/>
    </location>
</feature>
<dbReference type="EMBL" id="JAFNEN010001097">
    <property type="protein sequence ID" value="KAG8174986.1"/>
    <property type="molecule type" value="Genomic_DNA"/>
</dbReference>
<dbReference type="AlphaFoldDB" id="A0AAV6TTK5"/>
<evidence type="ECO:0000313" key="2">
    <source>
        <dbReference type="EMBL" id="KAG8174986.1"/>
    </source>
</evidence>
<comment type="caution">
    <text evidence="2">The sequence shown here is derived from an EMBL/GenBank/DDBJ whole genome shotgun (WGS) entry which is preliminary data.</text>
</comment>
<reference evidence="2 3" key="1">
    <citation type="journal article" date="2022" name="Nat. Ecol. Evol.">
        <title>A masculinizing supergene underlies an exaggerated male reproductive morph in a spider.</title>
        <authorList>
            <person name="Hendrickx F."/>
            <person name="De Corte Z."/>
            <person name="Sonet G."/>
            <person name="Van Belleghem S.M."/>
            <person name="Kostlbacher S."/>
            <person name="Vangestel C."/>
        </authorList>
    </citation>
    <scope>NUCLEOTIDE SEQUENCE [LARGE SCALE GENOMIC DNA]</scope>
    <source>
        <strain evidence="2">W744_W776</strain>
    </source>
</reference>
<accession>A0AAV6TTK5</accession>
<name>A0AAV6TTK5_9ARAC</name>
<keyword evidence="3" id="KW-1185">Reference proteome</keyword>
<dbReference type="Proteomes" id="UP000827092">
    <property type="component" value="Unassembled WGS sequence"/>
</dbReference>
<gene>
    <name evidence="2" type="ORF">JTE90_027062</name>
</gene>
<proteinExistence type="predicted"/>
<evidence type="ECO:0000313" key="3">
    <source>
        <dbReference type="Proteomes" id="UP000827092"/>
    </source>
</evidence>